<dbReference type="Gene3D" id="1.10.260.40">
    <property type="entry name" value="lambda repressor-like DNA-binding domains"/>
    <property type="match status" value="1"/>
</dbReference>
<dbReference type="PANTHER" id="PTHR46797:SF1">
    <property type="entry name" value="METHYLPHOSPHONATE SYNTHASE"/>
    <property type="match status" value="1"/>
</dbReference>
<evidence type="ECO:0000313" key="4">
    <source>
        <dbReference type="Proteomes" id="UP000184604"/>
    </source>
</evidence>
<evidence type="ECO:0000256" key="1">
    <source>
        <dbReference type="ARBA" id="ARBA00023125"/>
    </source>
</evidence>
<sequence>MQMMIKKYREEKGLSLRQLAKSAGISRSQLSYIENRESEYLKKLKRIAKHLEVCTKDLFVNCCDIKEECDYKCANCCHRKRGI</sequence>
<feature type="domain" description="HTH cro/C1-type" evidence="2">
    <location>
        <begin position="5"/>
        <end position="59"/>
    </location>
</feature>
<dbReference type="SUPFAM" id="SSF47413">
    <property type="entry name" value="lambda repressor-like DNA-binding domains"/>
    <property type="match status" value="1"/>
</dbReference>
<dbReference type="PROSITE" id="PS50943">
    <property type="entry name" value="HTH_CROC1"/>
    <property type="match status" value="1"/>
</dbReference>
<dbReference type="Pfam" id="PF01381">
    <property type="entry name" value="HTH_3"/>
    <property type="match status" value="1"/>
</dbReference>
<dbReference type="PANTHER" id="PTHR46797">
    <property type="entry name" value="HTH-TYPE TRANSCRIPTIONAL REGULATOR"/>
    <property type="match status" value="1"/>
</dbReference>
<dbReference type="InterPro" id="IPR010982">
    <property type="entry name" value="Lambda_DNA-bd_dom_sf"/>
</dbReference>
<dbReference type="GO" id="GO:0005829">
    <property type="term" value="C:cytosol"/>
    <property type="evidence" value="ECO:0007669"/>
    <property type="project" value="TreeGrafter"/>
</dbReference>
<evidence type="ECO:0000313" key="3">
    <source>
        <dbReference type="EMBL" id="APM39446.1"/>
    </source>
</evidence>
<dbReference type="CDD" id="cd00093">
    <property type="entry name" value="HTH_XRE"/>
    <property type="match status" value="1"/>
</dbReference>
<dbReference type="SMART" id="SM00530">
    <property type="entry name" value="HTH_XRE"/>
    <property type="match status" value="1"/>
</dbReference>
<dbReference type="GO" id="GO:0003700">
    <property type="term" value="F:DNA-binding transcription factor activity"/>
    <property type="evidence" value="ECO:0007669"/>
    <property type="project" value="TreeGrafter"/>
</dbReference>
<dbReference type="AlphaFoldDB" id="A0A1L5F8U2"/>
<dbReference type="InterPro" id="IPR001387">
    <property type="entry name" value="Cro/C1-type_HTH"/>
</dbReference>
<accession>A0A1L5F8U2</accession>
<name>A0A1L5F8U2_CLOKL</name>
<organism evidence="3 4">
    <name type="scientific">Clostridium kluyveri</name>
    <dbReference type="NCBI Taxonomy" id="1534"/>
    <lineage>
        <taxon>Bacteria</taxon>
        <taxon>Bacillati</taxon>
        <taxon>Bacillota</taxon>
        <taxon>Clostridia</taxon>
        <taxon>Eubacteriales</taxon>
        <taxon>Clostridiaceae</taxon>
        <taxon>Clostridium</taxon>
    </lineage>
</organism>
<dbReference type="RefSeq" id="WP_073539069.1">
    <property type="nucleotide sequence ID" value="NZ_CP018335.1"/>
</dbReference>
<dbReference type="EMBL" id="CP018335">
    <property type="protein sequence ID" value="APM39446.1"/>
    <property type="molecule type" value="Genomic_DNA"/>
</dbReference>
<dbReference type="InterPro" id="IPR050807">
    <property type="entry name" value="TransReg_Diox_bact_type"/>
</dbReference>
<proteinExistence type="predicted"/>
<keyword evidence="1" id="KW-0238">DNA-binding</keyword>
<dbReference type="GO" id="GO:0003677">
    <property type="term" value="F:DNA binding"/>
    <property type="evidence" value="ECO:0007669"/>
    <property type="project" value="UniProtKB-KW"/>
</dbReference>
<protein>
    <recommendedName>
        <fullName evidence="2">HTH cro/C1-type domain-containing protein</fullName>
    </recommendedName>
</protein>
<reference evidence="3 4" key="1">
    <citation type="submission" date="2016-12" db="EMBL/GenBank/DDBJ databases">
        <title>Complete genome sequence of Clostridium kluyveri JZZ isolated from the pit mud of a Chinese flavor liquor-making factory.</title>
        <authorList>
            <person name="Wang Y."/>
        </authorList>
    </citation>
    <scope>NUCLEOTIDE SEQUENCE [LARGE SCALE GENOMIC DNA]</scope>
    <source>
        <strain evidence="3 4">JZZ</strain>
    </source>
</reference>
<dbReference type="OrthoDB" id="34624at2"/>
<gene>
    <name evidence="3" type="ORF">BS101_12170</name>
</gene>
<evidence type="ECO:0000259" key="2">
    <source>
        <dbReference type="PROSITE" id="PS50943"/>
    </source>
</evidence>
<dbReference type="Proteomes" id="UP000184604">
    <property type="component" value="Chromosome"/>
</dbReference>